<dbReference type="EMBL" id="UOGC01000001">
    <property type="protein sequence ID" value="VAX14930.1"/>
    <property type="molecule type" value="Genomic_DNA"/>
</dbReference>
<protein>
    <recommendedName>
        <fullName evidence="7">CcmH/CycL/Ccl2/NrfF N-terminal domain-containing protein</fullName>
    </recommendedName>
</protein>
<sequence>MKLSVLALFLFLVVGAPAHVVAQESASPTIDQLSNEIQGGLMCLCGCNSVMKACPHVDCGFAVPARNQIRSMLEGGKTKTEIVDFMVEKHGEQILAAPKKEGFNLVGYIAPFIAIFVVGFLIVQTVKRWASRAGSAKPSSAKEAKPVTASNDNDELVDKMKKELEEFDD</sequence>
<proteinExistence type="inferred from homology"/>
<keyword evidence="3" id="KW-0479">Metal-binding</keyword>
<evidence type="ECO:0000259" key="7">
    <source>
        <dbReference type="Pfam" id="PF03918"/>
    </source>
</evidence>
<dbReference type="AlphaFoldDB" id="A0A3B1BW74"/>
<comment type="similarity">
    <text evidence="1">Belongs to the CcmH/CycL/Ccl2/NrfF family.</text>
</comment>
<evidence type="ECO:0000256" key="6">
    <source>
        <dbReference type="SAM" id="Phobius"/>
    </source>
</evidence>
<evidence type="ECO:0000256" key="2">
    <source>
        <dbReference type="ARBA" id="ARBA00022617"/>
    </source>
</evidence>
<reference evidence="8" key="1">
    <citation type="submission" date="2018-06" db="EMBL/GenBank/DDBJ databases">
        <authorList>
            <person name="Zhirakovskaya E."/>
        </authorList>
    </citation>
    <scope>NUCLEOTIDE SEQUENCE</scope>
</reference>
<keyword evidence="6" id="KW-1133">Transmembrane helix</keyword>
<dbReference type="CDD" id="cd16378">
    <property type="entry name" value="CcmH_N"/>
    <property type="match status" value="1"/>
</dbReference>
<evidence type="ECO:0000256" key="1">
    <source>
        <dbReference type="ARBA" id="ARBA00010342"/>
    </source>
</evidence>
<keyword evidence="2" id="KW-0349">Heme</keyword>
<evidence type="ECO:0000256" key="4">
    <source>
        <dbReference type="ARBA" id="ARBA00023004"/>
    </source>
</evidence>
<keyword evidence="4" id="KW-0408">Iron</keyword>
<feature type="region of interest" description="Disordered" evidence="5">
    <location>
        <begin position="132"/>
        <end position="157"/>
    </location>
</feature>
<organism evidence="8">
    <name type="scientific">hydrothermal vent metagenome</name>
    <dbReference type="NCBI Taxonomy" id="652676"/>
    <lineage>
        <taxon>unclassified sequences</taxon>
        <taxon>metagenomes</taxon>
        <taxon>ecological metagenomes</taxon>
    </lineage>
</organism>
<evidence type="ECO:0000313" key="8">
    <source>
        <dbReference type="EMBL" id="VAX14930.1"/>
    </source>
</evidence>
<accession>A0A3B1BW74</accession>
<dbReference type="Gene3D" id="1.10.8.640">
    <property type="entry name" value="Cytochrome C biogenesis protein"/>
    <property type="match status" value="1"/>
</dbReference>
<keyword evidence="6" id="KW-0812">Transmembrane</keyword>
<keyword evidence="6" id="KW-0472">Membrane</keyword>
<dbReference type="Pfam" id="PF03918">
    <property type="entry name" value="CcmH"/>
    <property type="match status" value="1"/>
</dbReference>
<dbReference type="GO" id="GO:0046872">
    <property type="term" value="F:metal ion binding"/>
    <property type="evidence" value="ECO:0007669"/>
    <property type="project" value="UniProtKB-KW"/>
</dbReference>
<dbReference type="InterPro" id="IPR005616">
    <property type="entry name" value="CcmH/CycL/Ccl2/NrfF_N"/>
</dbReference>
<evidence type="ECO:0000256" key="5">
    <source>
        <dbReference type="SAM" id="MobiDB-lite"/>
    </source>
</evidence>
<evidence type="ECO:0000256" key="3">
    <source>
        <dbReference type="ARBA" id="ARBA00022723"/>
    </source>
</evidence>
<name>A0A3B1BW74_9ZZZZ</name>
<dbReference type="InterPro" id="IPR038297">
    <property type="entry name" value="CcmH/CycL/NrfF/Ccl2_sf"/>
</dbReference>
<gene>
    <name evidence="8" type="ORF">MNBD_NITROSPINAE01-576</name>
</gene>
<feature type="transmembrane region" description="Helical" evidence="6">
    <location>
        <begin position="105"/>
        <end position="123"/>
    </location>
</feature>
<feature type="domain" description="CcmH/CycL/Ccl2/NrfF N-terminal" evidence="7">
    <location>
        <begin position="8"/>
        <end position="146"/>
    </location>
</feature>